<evidence type="ECO:0000313" key="8">
    <source>
        <dbReference type="EMBL" id="PNS16930.1"/>
    </source>
</evidence>
<evidence type="ECO:0000256" key="1">
    <source>
        <dbReference type="ARBA" id="ARBA00004123"/>
    </source>
</evidence>
<keyword evidence="2" id="KW-0805">Transcription regulation</keyword>
<feature type="compositionally biased region" description="Polar residues" evidence="6">
    <location>
        <begin position="341"/>
        <end position="352"/>
    </location>
</feature>
<dbReference type="GO" id="GO:0000978">
    <property type="term" value="F:RNA polymerase II cis-regulatory region sequence-specific DNA binding"/>
    <property type="evidence" value="ECO:0007669"/>
    <property type="project" value="TreeGrafter"/>
</dbReference>
<accession>A0A2K1QPT1</accession>
<comment type="subcellular location">
    <subcellularLocation>
        <location evidence="1">Nucleus</location>
    </subcellularLocation>
</comment>
<evidence type="ECO:0000256" key="2">
    <source>
        <dbReference type="ARBA" id="ARBA00023015"/>
    </source>
</evidence>
<reference evidence="8 9" key="1">
    <citation type="submission" date="2017-06" db="EMBL/GenBank/DDBJ databases">
        <title>Draft genome sequence of a variant of Elsinoe murrayae.</title>
        <authorList>
            <person name="Cheng Q."/>
        </authorList>
    </citation>
    <scope>NUCLEOTIDE SEQUENCE [LARGE SCALE GENOMIC DNA]</scope>
    <source>
        <strain evidence="8 9">CQ-2017a</strain>
    </source>
</reference>
<dbReference type="AlphaFoldDB" id="A0A2K1QPT1"/>
<evidence type="ECO:0000313" key="9">
    <source>
        <dbReference type="Proteomes" id="UP000243797"/>
    </source>
</evidence>
<dbReference type="GO" id="GO:0046983">
    <property type="term" value="F:protein dimerization activity"/>
    <property type="evidence" value="ECO:0007669"/>
    <property type="project" value="InterPro"/>
</dbReference>
<feature type="compositionally biased region" description="Polar residues" evidence="6">
    <location>
        <begin position="158"/>
        <end position="167"/>
    </location>
</feature>
<comment type="caution">
    <text evidence="8">The sequence shown here is derived from an EMBL/GenBank/DDBJ whole genome shotgun (WGS) entry which is preliminary data.</text>
</comment>
<dbReference type="InterPro" id="IPR036638">
    <property type="entry name" value="HLH_DNA-bd_sf"/>
</dbReference>
<dbReference type="STRING" id="2082308.A0A2K1QPT1"/>
<feature type="region of interest" description="Disordered" evidence="6">
    <location>
        <begin position="317"/>
        <end position="474"/>
    </location>
</feature>
<feature type="compositionally biased region" description="Low complexity" evidence="6">
    <location>
        <begin position="400"/>
        <end position="427"/>
    </location>
</feature>
<evidence type="ECO:0000256" key="5">
    <source>
        <dbReference type="ARBA" id="ARBA00023242"/>
    </source>
</evidence>
<keyword evidence="5" id="KW-0539">Nucleus</keyword>
<dbReference type="InParanoid" id="A0A2K1QPT1"/>
<sequence length="530" mass="56828">MAREAGRTMPFGYAFGDEFPHISPQPTPPGRPLLDAGEGAMMENFWADPNSDSFNFNSSAFDQFAFADGANMPVWPDLFGDQHSMLSSHYNMSTMSSPVERRPQSSQDQSPGQQQPQIQSPAQAQAYGQRSAGNQAHPQGALVRPQGSYGVGQRNRFDQVQGSSASHSPALGSEAYDESHSGATALVDLLHNARGAMTPHRHMDISSVNGSTSGPFNPHVLSAEHYPPTAGAVFPTNHMQTHAPDSRGLIPAMNPLSGSASATYSRTADHAIPSGLQFASDINFTHPAQGKPFGYKPSTHTLTDDELVRSHMTYSTYSPLTTQTNPTTNGRTGVMAPPSRANGSQNRPAIQRTNTATTTITHDSDEQATKRRRTQSFPQSATQPAANSVQTPRAIKTEVASPRPASTASSPSASHSDSPRPGKSPKSASKRRPSTVVKSGTPGPSSTTKRAKLSDAQRKENHIQSEKRRRLEMKKGYDSLDKLVPSLKAGTLSKAQVLQHTVVFLESLLSGNDIAERKLAEMEAAAARNG</sequence>
<keyword evidence="9" id="KW-1185">Reference proteome</keyword>
<feature type="compositionally biased region" description="Low complexity" evidence="6">
    <location>
        <begin position="317"/>
        <end position="333"/>
    </location>
</feature>
<evidence type="ECO:0000256" key="3">
    <source>
        <dbReference type="ARBA" id="ARBA00023125"/>
    </source>
</evidence>
<gene>
    <name evidence="8" type="ORF">CAC42_4894</name>
</gene>
<protein>
    <submittedName>
        <fullName evidence="8">Transcription factor bHLH90</fullName>
    </submittedName>
</protein>
<dbReference type="SMART" id="SM00353">
    <property type="entry name" value="HLH"/>
    <property type="match status" value="1"/>
</dbReference>
<dbReference type="OrthoDB" id="5778525at2759"/>
<organism evidence="8 9">
    <name type="scientific">Sphaceloma murrayae</name>
    <dbReference type="NCBI Taxonomy" id="2082308"/>
    <lineage>
        <taxon>Eukaryota</taxon>
        <taxon>Fungi</taxon>
        <taxon>Dikarya</taxon>
        <taxon>Ascomycota</taxon>
        <taxon>Pezizomycotina</taxon>
        <taxon>Dothideomycetes</taxon>
        <taxon>Dothideomycetidae</taxon>
        <taxon>Myriangiales</taxon>
        <taxon>Elsinoaceae</taxon>
        <taxon>Sphaceloma</taxon>
    </lineage>
</organism>
<feature type="compositionally biased region" description="Basic and acidic residues" evidence="6">
    <location>
        <begin position="452"/>
        <end position="466"/>
    </location>
</feature>
<keyword evidence="3" id="KW-0238">DNA-binding</keyword>
<dbReference type="Proteomes" id="UP000243797">
    <property type="component" value="Unassembled WGS sequence"/>
</dbReference>
<feature type="region of interest" description="Disordered" evidence="6">
    <location>
        <begin position="93"/>
        <end position="177"/>
    </location>
</feature>
<dbReference type="SUPFAM" id="SSF47459">
    <property type="entry name" value="HLH, helix-loop-helix DNA-binding domain"/>
    <property type="match status" value="1"/>
</dbReference>
<dbReference type="GO" id="GO:0000981">
    <property type="term" value="F:DNA-binding transcription factor activity, RNA polymerase II-specific"/>
    <property type="evidence" value="ECO:0007669"/>
    <property type="project" value="TreeGrafter"/>
</dbReference>
<dbReference type="PROSITE" id="PS50888">
    <property type="entry name" value="BHLH"/>
    <property type="match status" value="1"/>
</dbReference>
<evidence type="ECO:0000256" key="4">
    <source>
        <dbReference type="ARBA" id="ARBA00023163"/>
    </source>
</evidence>
<dbReference type="InterPro" id="IPR052207">
    <property type="entry name" value="Max-like/E-box_TFs"/>
</dbReference>
<proteinExistence type="predicted"/>
<dbReference type="PANTHER" id="PTHR15741">
    <property type="entry name" value="BASIC HELIX-LOOP-HELIX ZIP TRANSCRIPTION FACTOR"/>
    <property type="match status" value="1"/>
</dbReference>
<dbReference type="PANTHER" id="PTHR15741:SF27">
    <property type="entry name" value="TRANSCRIPTION FACTOR AP-4"/>
    <property type="match status" value="1"/>
</dbReference>
<name>A0A2K1QPT1_9PEZI</name>
<feature type="compositionally biased region" description="Polar residues" evidence="6">
    <location>
        <begin position="436"/>
        <end position="448"/>
    </location>
</feature>
<feature type="domain" description="BHLH" evidence="7">
    <location>
        <begin position="457"/>
        <end position="508"/>
    </location>
</feature>
<feature type="compositionally biased region" description="Polar residues" evidence="6">
    <location>
        <begin position="375"/>
        <end position="391"/>
    </location>
</feature>
<dbReference type="Gene3D" id="4.10.280.10">
    <property type="entry name" value="Helix-loop-helix DNA-binding domain"/>
    <property type="match status" value="1"/>
</dbReference>
<evidence type="ECO:0000256" key="6">
    <source>
        <dbReference type="SAM" id="MobiDB-lite"/>
    </source>
</evidence>
<keyword evidence="4" id="KW-0804">Transcription</keyword>
<dbReference type="GO" id="GO:0005634">
    <property type="term" value="C:nucleus"/>
    <property type="evidence" value="ECO:0007669"/>
    <property type="project" value="UniProtKB-SubCell"/>
</dbReference>
<evidence type="ECO:0000259" key="7">
    <source>
        <dbReference type="PROSITE" id="PS50888"/>
    </source>
</evidence>
<dbReference type="Pfam" id="PF00010">
    <property type="entry name" value="HLH"/>
    <property type="match status" value="1"/>
</dbReference>
<dbReference type="InterPro" id="IPR011598">
    <property type="entry name" value="bHLH_dom"/>
</dbReference>
<dbReference type="CDD" id="cd11404">
    <property type="entry name" value="bHLHzip_Mlx_like"/>
    <property type="match status" value="1"/>
</dbReference>
<dbReference type="EMBL" id="NKHZ01000055">
    <property type="protein sequence ID" value="PNS16930.1"/>
    <property type="molecule type" value="Genomic_DNA"/>
</dbReference>
<feature type="compositionally biased region" description="Low complexity" evidence="6">
    <location>
        <begin position="104"/>
        <end position="126"/>
    </location>
</feature>